<keyword evidence="11" id="KW-1185">Reference proteome</keyword>
<dbReference type="PROSITE" id="PS50125">
    <property type="entry name" value="GUANYLATE_CYCLASE_2"/>
    <property type="match status" value="1"/>
</dbReference>
<dbReference type="SUPFAM" id="SSF47384">
    <property type="entry name" value="Homodimeric domain of signal transducing histidine kinase"/>
    <property type="match status" value="1"/>
</dbReference>
<dbReference type="Proteomes" id="UP000192907">
    <property type="component" value="Unassembled WGS sequence"/>
</dbReference>
<dbReference type="Gene3D" id="3.30.70.1230">
    <property type="entry name" value="Nucleotide cyclase"/>
    <property type="match status" value="1"/>
</dbReference>
<evidence type="ECO:0000259" key="7">
    <source>
        <dbReference type="PROSITE" id="PS50109"/>
    </source>
</evidence>
<keyword evidence="6" id="KW-0732">Signal</keyword>
<dbReference type="Pfam" id="PF00072">
    <property type="entry name" value="Response_reg"/>
    <property type="match status" value="1"/>
</dbReference>
<evidence type="ECO:0000256" key="1">
    <source>
        <dbReference type="ARBA" id="ARBA00000085"/>
    </source>
</evidence>
<feature type="domain" description="Guanylate cyclase" evidence="9">
    <location>
        <begin position="1161"/>
        <end position="1295"/>
    </location>
</feature>
<comment type="catalytic activity">
    <reaction evidence="1">
        <text>ATP + protein L-histidine = ADP + protein N-phospho-L-histidine.</text>
        <dbReference type="EC" id="2.7.13.3"/>
    </reaction>
</comment>
<evidence type="ECO:0000256" key="4">
    <source>
        <dbReference type="PROSITE-ProRule" id="PRU00169"/>
    </source>
</evidence>
<dbReference type="InterPro" id="IPR001789">
    <property type="entry name" value="Sig_transdc_resp-reg_receiver"/>
</dbReference>
<dbReference type="Pfam" id="PF07695">
    <property type="entry name" value="7TMR-DISM_7TM"/>
    <property type="match status" value="1"/>
</dbReference>
<dbReference type="InterPro" id="IPR004358">
    <property type="entry name" value="Sig_transdc_His_kin-like_C"/>
</dbReference>
<dbReference type="Pfam" id="PF00211">
    <property type="entry name" value="Guanylate_cyc"/>
    <property type="match status" value="1"/>
</dbReference>
<feature type="domain" description="Response regulatory" evidence="8">
    <location>
        <begin position="993"/>
        <end position="1111"/>
    </location>
</feature>
<dbReference type="Gene3D" id="1.10.287.130">
    <property type="match status" value="1"/>
</dbReference>
<dbReference type="SMART" id="SM00387">
    <property type="entry name" value="HATPase_c"/>
    <property type="match status" value="1"/>
</dbReference>
<feature type="transmembrane region" description="Helical" evidence="5">
    <location>
        <begin position="211"/>
        <end position="230"/>
    </location>
</feature>
<sequence length="1348" mass="152975">MRPMVLKNFIAFLFMVQLTSAPLLAKDVNPKPRAVAGQLDLSHWDFDKLGPISLAGEWKFWWKAVPDPVGDNDRINHHDTYYMVPEIWKNLSDNALPGAPQGFASYILDVKLPKQEQEAIAINLSDVYSAQKMEVWHQDNVVSRFKQGVVGRNKSQEVPHYGNQIRSIPMGTDSIRIVWQVSNFHHSRGGARKTPTIGLESDLQHRLNFRHMTKVALIVLLFTMAFYLFGLVSQRPDDQSSLWFGITLSFMGSWLMLNSRLVQYWTGGSGVQFHEWLNTAEYMSLYLTTPTLMMFINSIASTPLFRKVCQGSWIIFGIYAFIPFTNPLEIYSHYHKYYFYLDPIFQFLALAHLIRESWKGSHDAKLTLIGFSVYVLARSHDQLKVAGYFRTPFLAPYGLGLFVLIQSHMMARFFAATYRKAEGLSKDLQAEVDIQTQKLRVQKEKLEAQHVEITKAHEVLKQGDQQKTAFFRNISHELRTPLNIILSSLTTAEDTYPNDRHIEIAQRNTKRLLRLVNQLLDYQKISMSQMRMQLEEVHLDSIFENIVLSMNEMCKAREIQFDFNKVAQNTDGWVILGQIDALEKIIFNFLSNALKFTPSKGRITLQLVQKGAFARIQVSDSGPGIPEKDQDQIFEVFSQVEEHKPLNKQGTGIGLALVKELSKQMQGRVGLESLVGQGTKIWAEFPLISQGPSHYEVVYVESDTELINQFRTFMYDHGLDQRCSTTTSLERARTLLEDHVVRIMICSTNWGEDLGKFLDDVHETHPHCSRLLISDPKKKHSLLSLSTLHFEASFILPFDLDLLHAIQSRLARYQQDSSKPVLDLLYIEDDSQMRSQFLRSLSTHTLLERFKIIASPDDFKEIVSNHRIKVIVADENLGDGIHGVDLLAYSESILPDSFRILYTAEQNGQVLKNALEKAKAHYVIYKPANLGMEMKVIESYADKSPYRESEGKLPRVEPNSAFVDALAADNFDTGIVEDISNQDLEIPENSTATILVIDDVQDLRTVIKSTLEQEGYHVVQAVNGRQGYNKARRLGQELDVIITDWLMPEMDGQQFLEALHHDENLSSIPTILLTAKAGNESRSLGLKLGASVYLSKPFDRLELLSVIENLLLLKKRERRISELNRFINQNVLQRFLPPNLVKELVDGQAVFNDTPSKRVITVLFADLCRFTSSTEQLGADAIARILNKFLIEMTEVIFSEEGTIDKFIGDGILVIFGAPEEMSAQKQALKATRCANKMQEKLAELNETWLSEEEHQFDMRIGVHQGVAIVGGFGGAKRSDYTAIGGTVNLASRIESRAEGGETLVSAQVIQHLSPSQYEVAGDYHLRGINETITLYRLREQKSISSAS</sequence>
<dbReference type="EMBL" id="FWZT01000031">
    <property type="protein sequence ID" value="SMF77208.1"/>
    <property type="molecule type" value="Genomic_DNA"/>
</dbReference>
<dbReference type="PANTHER" id="PTHR43547:SF2">
    <property type="entry name" value="HYBRID SIGNAL TRANSDUCTION HISTIDINE KINASE C"/>
    <property type="match status" value="1"/>
</dbReference>
<feature type="transmembrane region" description="Helical" evidence="5">
    <location>
        <begin position="312"/>
        <end position="331"/>
    </location>
</feature>
<dbReference type="PRINTS" id="PR00344">
    <property type="entry name" value="BCTRLSENSOR"/>
</dbReference>
<dbReference type="InterPro" id="IPR005467">
    <property type="entry name" value="His_kinase_dom"/>
</dbReference>
<dbReference type="Gene3D" id="3.40.50.2300">
    <property type="match status" value="2"/>
</dbReference>
<feature type="modified residue" description="4-aspartylphosphate" evidence="4">
    <location>
        <position position="1044"/>
    </location>
</feature>
<dbReference type="OrthoDB" id="5288193at2"/>
<evidence type="ECO:0000256" key="2">
    <source>
        <dbReference type="ARBA" id="ARBA00012438"/>
    </source>
</evidence>
<evidence type="ECO:0000259" key="8">
    <source>
        <dbReference type="PROSITE" id="PS50110"/>
    </source>
</evidence>
<dbReference type="InterPro" id="IPR036097">
    <property type="entry name" value="HisK_dim/P_sf"/>
</dbReference>
<dbReference type="GO" id="GO:0004016">
    <property type="term" value="F:adenylate cyclase activity"/>
    <property type="evidence" value="ECO:0007669"/>
    <property type="project" value="UniProtKB-ARBA"/>
</dbReference>
<feature type="signal peptide" evidence="6">
    <location>
        <begin position="1"/>
        <end position="25"/>
    </location>
</feature>
<dbReference type="InterPro" id="IPR029787">
    <property type="entry name" value="Nucleotide_cyclase"/>
</dbReference>
<dbReference type="InterPro" id="IPR001054">
    <property type="entry name" value="A/G_cyclase"/>
</dbReference>
<dbReference type="GO" id="GO:0009190">
    <property type="term" value="P:cyclic nucleotide biosynthetic process"/>
    <property type="evidence" value="ECO:0007669"/>
    <property type="project" value="InterPro"/>
</dbReference>
<dbReference type="Pfam" id="PF02518">
    <property type="entry name" value="HATPase_c"/>
    <property type="match status" value="1"/>
</dbReference>
<keyword evidence="5" id="KW-0472">Membrane</keyword>
<feature type="transmembrane region" description="Helical" evidence="5">
    <location>
        <begin position="282"/>
        <end position="300"/>
    </location>
</feature>
<feature type="transmembrane region" description="Helical" evidence="5">
    <location>
        <begin position="242"/>
        <end position="262"/>
    </location>
</feature>
<keyword evidence="5" id="KW-1133">Transmembrane helix</keyword>
<keyword evidence="5" id="KW-0812">Transmembrane</keyword>
<dbReference type="InterPro" id="IPR003661">
    <property type="entry name" value="HisK_dim/P_dom"/>
</dbReference>
<evidence type="ECO:0000256" key="6">
    <source>
        <dbReference type="SAM" id="SignalP"/>
    </source>
</evidence>
<dbReference type="InterPro" id="IPR003594">
    <property type="entry name" value="HATPase_dom"/>
</dbReference>
<dbReference type="SMART" id="SM00044">
    <property type="entry name" value="CYCc"/>
    <property type="match status" value="1"/>
</dbReference>
<keyword evidence="3 4" id="KW-0597">Phosphoprotein</keyword>
<dbReference type="PROSITE" id="PS50110">
    <property type="entry name" value="RESPONSE_REGULATORY"/>
    <property type="match status" value="2"/>
</dbReference>
<dbReference type="InterPro" id="IPR036890">
    <property type="entry name" value="HATPase_C_sf"/>
</dbReference>
<dbReference type="SMART" id="SM00448">
    <property type="entry name" value="REC"/>
    <property type="match status" value="1"/>
</dbReference>
<dbReference type="GO" id="GO:0000155">
    <property type="term" value="F:phosphorelay sensor kinase activity"/>
    <property type="evidence" value="ECO:0007669"/>
    <property type="project" value="InterPro"/>
</dbReference>
<feature type="domain" description="Response regulatory" evidence="8">
    <location>
        <begin position="823"/>
        <end position="941"/>
    </location>
</feature>
<name>A0A1Y6CMX8_9BACT</name>
<keyword evidence="10" id="KW-0808">Transferase</keyword>
<dbReference type="CDD" id="cd07302">
    <property type="entry name" value="CHD"/>
    <property type="match status" value="1"/>
</dbReference>
<keyword evidence="10" id="KW-0418">Kinase</keyword>
<dbReference type="InterPro" id="IPR011623">
    <property type="entry name" value="7TMR_DISM_rcpt_extracell_dom1"/>
</dbReference>
<dbReference type="CDD" id="cd00082">
    <property type="entry name" value="HisKA"/>
    <property type="match status" value="1"/>
</dbReference>
<feature type="chain" id="PRO_5012712265" description="histidine kinase" evidence="6">
    <location>
        <begin position="26"/>
        <end position="1348"/>
    </location>
</feature>
<dbReference type="PANTHER" id="PTHR43547">
    <property type="entry name" value="TWO-COMPONENT HISTIDINE KINASE"/>
    <property type="match status" value="1"/>
</dbReference>
<dbReference type="PROSITE" id="PS50109">
    <property type="entry name" value="HIS_KIN"/>
    <property type="match status" value="1"/>
</dbReference>
<dbReference type="Pfam" id="PF00512">
    <property type="entry name" value="HisKA"/>
    <property type="match status" value="1"/>
</dbReference>
<dbReference type="SUPFAM" id="SSF55073">
    <property type="entry name" value="Nucleotide cyclase"/>
    <property type="match status" value="1"/>
</dbReference>
<organism evidence="10 11">
    <name type="scientific">Pseudobacteriovorax antillogorgiicola</name>
    <dbReference type="NCBI Taxonomy" id="1513793"/>
    <lineage>
        <taxon>Bacteria</taxon>
        <taxon>Pseudomonadati</taxon>
        <taxon>Bdellovibrionota</taxon>
        <taxon>Oligoflexia</taxon>
        <taxon>Oligoflexales</taxon>
        <taxon>Pseudobacteriovoracaceae</taxon>
        <taxon>Pseudobacteriovorax</taxon>
    </lineage>
</organism>
<dbReference type="SMART" id="SM00388">
    <property type="entry name" value="HisKA"/>
    <property type="match status" value="1"/>
</dbReference>
<evidence type="ECO:0000313" key="11">
    <source>
        <dbReference type="Proteomes" id="UP000192907"/>
    </source>
</evidence>
<proteinExistence type="predicted"/>
<dbReference type="Gene3D" id="3.30.565.10">
    <property type="entry name" value="Histidine kinase-like ATPase, C-terminal domain"/>
    <property type="match status" value="1"/>
</dbReference>
<evidence type="ECO:0000313" key="10">
    <source>
        <dbReference type="EMBL" id="SMF77208.1"/>
    </source>
</evidence>
<evidence type="ECO:0000259" key="9">
    <source>
        <dbReference type="PROSITE" id="PS50125"/>
    </source>
</evidence>
<reference evidence="11" key="1">
    <citation type="submission" date="2017-04" db="EMBL/GenBank/DDBJ databases">
        <authorList>
            <person name="Varghese N."/>
            <person name="Submissions S."/>
        </authorList>
    </citation>
    <scope>NUCLEOTIDE SEQUENCE [LARGE SCALE GENOMIC DNA]</scope>
    <source>
        <strain evidence="11">RKEM611</strain>
    </source>
</reference>
<protein>
    <recommendedName>
        <fullName evidence="2">histidine kinase</fullName>
        <ecNumber evidence="2">2.7.13.3</ecNumber>
    </recommendedName>
</protein>
<accession>A0A1Y6CMX8</accession>
<gene>
    <name evidence="10" type="ORF">SAMN06296036_13112</name>
</gene>
<dbReference type="STRING" id="1513793.SAMN06296036_13112"/>
<evidence type="ECO:0000256" key="5">
    <source>
        <dbReference type="SAM" id="Phobius"/>
    </source>
</evidence>
<feature type="modified residue" description="4-aspartylphosphate" evidence="4">
    <location>
        <position position="874"/>
    </location>
</feature>
<dbReference type="SUPFAM" id="SSF52172">
    <property type="entry name" value="CheY-like"/>
    <property type="match status" value="2"/>
</dbReference>
<dbReference type="SUPFAM" id="SSF55874">
    <property type="entry name" value="ATPase domain of HSP90 chaperone/DNA topoisomerase II/histidine kinase"/>
    <property type="match status" value="1"/>
</dbReference>
<evidence type="ECO:0000256" key="3">
    <source>
        <dbReference type="ARBA" id="ARBA00022553"/>
    </source>
</evidence>
<dbReference type="InterPro" id="IPR011006">
    <property type="entry name" value="CheY-like_superfamily"/>
</dbReference>
<dbReference type="EC" id="2.7.13.3" evidence="2"/>
<feature type="domain" description="Histidine kinase" evidence="7">
    <location>
        <begin position="473"/>
        <end position="689"/>
    </location>
</feature>